<dbReference type="EMBL" id="FVZE01000005">
    <property type="protein sequence ID" value="SLK04998.1"/>
    <property type="molecule type" value="Genomic_DNA"/>
</dbReference>
<evidence type="ECO:0000256" key="1">
    <source>
        <dbReference type="ARBA" id="ARBA00023015"/>
    </source>
</evidence>
<dbReference type="Pfam" id="PF13377">
    <property type="entry name" value="Peripla_BP_3"/>
    <property type="match status" value="1"/>
</dbReference>
<evidence type="ECO:0000313" key="5">
    <source>
        <dbReference type="EMBL" id="SLK04998.1"/>
    </source>
</evidence>
<accession>A0A1U6IAG0</accession>
<dbReference type="PANTHER" id="PTHR30146">
    <property type="entry name" value="LACI-RELATED TRANSCRIPTIONAL REPRESSOR"/>
    <property type="match status" value="1"/>
</dbReference>
<gene>
    <name evidence="5" type="ORF">SAMN06295987_10551</name>
</gene>
<organism evidence="5 6">
    <name type="scientific">Novosphingobium mathurense</name>
    <dbReference type="NCBI Taxonomy" id="428990"/>
    <lineage>
        <taxon>Bacteria</taxon>
        <taxon>Pseudomonadati</taxon>
        <taxon>Pseudomonadota</taxon>
        <taxon>Alphaproteobacteria</taxon>
        <taxon>Sphingomonadales</taxon>
        <taxon>Sphingomonadaceae</taxon>
        <taxon>Novosphingobium</taxon>
    </lineage>
</organism>
<keyword evidence="6" id="KW-1185">Reference proteome</keyword>
<name>A0A1U6IAG0_9SPHN</name>
<dbReference type="GO" id="GO:0000976">
    <property type="term" value="F:transcription cis-regulatory region binding"/>
    <property type="evidence" value="ECO:0007669"/>
    <property type="project" value="TreeGrafter"/>
</dbReference>
<dbReference type="SMART" id="SM00354">
    <property type="entry name" value="HTH_LACI"/>
    <property type="match status" value="1"/>
</dbReference>
<dbReference type="CDD" id="cd01392">
    <property type="entry name" value="HTH_LacI"/>
    <property type="match status" value="1"/>
</dbReference>
<dbReference type="SUPFAM" id="SSF53822">
    <property type="entry name" value="Periplasmic binding protein-like I"/>
    <property type="match status" value="1"/>
</dbReference>
<feature type="domain" description="HTH lacI-type" evidence="4">
    <location>
        <begin position="18"/>
        <end position="72"/>
    </location>
</feature>
<sequence length="348" mass="37417">MKNNENHPGKNGEQQKVRTLADLARIAGVSAGTVSRALAGKSLVNAETRDRIQTLAREHGFRPNQMASKLRSQKTGLIGVVIPLGHEKRQHVSDPFFLTLLGQIADELTESGYDVMLRRVIPDDTTDWLERLTGSGMVDGVIVIGQSDQFDVIESVAEHYHPMTVWGHRTPGQTHCVVGTDNALGGRMAAEHLIARGARSLAFLGVTTGIEIRARYEAAKAVAEAAGIPLVHLPIDLAAATMGPQLEAALPDCKADGLFAASDLIAMSALRVLHQIGRKVPDDVQIVGFDDLLLASQTMPPLTTIRQEIGLGAKALVDKLKARISGEDTDHLVNAPQLIVRESTRKAA</sequence>
<dbReference type="InterPro" id="IPR046335">
    <property type="entry name" value="LacI/GalR-like_sensor"/>
</dbReference>
<reference evidence="6" key="1">
    <citation type="submission" date="2017-02" db="EMBL/GenBank/DDBJ databases">
        <authorList>
            <person name="Varghese N."/>
            <person name="Submissions S."/>
        </authorList>
    </citation>
    <scope>NUCLEOTIDE SEQUENCE [LARGE SCALE GENOMIC DNA]</scope>
    <source>
        <strain evidence="6">SM117</strain>
    </source>
</reference>
<keyword evidence="2" id="KW-0238">DNA-binding</keyword>
<dbReference type="PANTHER" id="PTHR30146:SF120">
    <property type="entry name" value="ALANINE RACEMASE"/>
    <property type="match status" value="1"/>
</dbReference>
<keyword evidence="1" id="KW-0805">Transcription regulation</keyword>
<dbReference type="InterPro" id="IPR010982">
    <property type="entry name" value="Lambda_DNA-bd_dom_sf"/>
</dbReference>
<dbReference type="Pfam" id="PF00356">
    <property type="entry name" value="LacI"/>
    <property type="match status" value="1"/>
</dbReference>
<evidence type="ECO:0000256" key="3">
    <source>
        <dbReference type="ARBA" id="ARBA00023163"/>
    </source>
</evidence>
<dbReference type="Gene3D" id="1.10.260.40">
    <property type="entry name" value="lambda repressor-like DNA-binding domains"/>
    <property type="match status" value="1"/>
</dbReference>
<dbReference type="STRING" id="428990.SAMN06295987_10551"/>
<dbReference type="PROSITE" id="PS00356">
    <property type="entry name" value="HTH_LACI_1"/>
    <property type="match status" value="1"/>
</dbReference>
<keyword evidence="3" id="KW-0804">Transcription</keyword>
<dbReference type="Gene3D" id="3.40.50.2300">
    <property type="match status" value="2"/>
</dbReference>
<evidence type="ECO:0000259" key="4">
    <source>
        <dbReference type="PROSITE" id="PS50932"/>
    </source>
</evidence>
<dbReference type="InterPro" id="IPR000843">
    <property type="entry name" value="HTH_LacI"/>
</dbReference>
<protein>
    <submittedName>
        <fullName evidence="5">Transcriptional regulator, LacI family</fullName>
    </submittedName>
</protein>
<proteinExistence type="predicted"/>
<dbReference type="PROSITE" id="PS50932">
    <property type="entry name" value="HTH_LACI_2"/>
    <property type="match status" value="1"/>
</dbReference>
<dbReference type="InterPro" id="IPR028082">
    <property type="entry name" value="Peripla_BP_I"/>
</dbReference>
<dbReference type="Proteomes" id="UP000190989">
    <property type="component" value="Unassembled WGS sequence"/>
</dbReference>
<evidence type="ECO:0000256" key="2">
    <source>
        <dbReference type="ARBA" id="ARBA00023125"/>
    </source>
</evidence>
<dbReference type="AlphaFoldDB" id="A0A1U6IAG0"/>
<dbReference type="SUPFAM" id="SSF47413">
    <property type="entry name" value="lambda repressor-like DNA-binding domains"/>
    <property type="match status" value="1"/>
</dbReference>
<dbReference type="GO" id="GO:0003700">
    <property type="term" value="F:DNA-binding transcription factor activity"/>
    <property type="evidence" value="ECO:0007669"/>
    <property type="project" value="TreeGrafter"/>
</dbReference>
<dbReference type="RefSeq" id="WP_079731047.1">
    <property type="nucleotide sequence ID" value="NZ_FVZE01000005.1"/>
</dbReference>
<evidence type="ECO:0000313" key="6">
    <source>
        <dbReference type="Proteomes" id="UP000190989"/>
    </source>
</evidence>